<evidence type="ECO:0000313" key="4">
    <source>
        <dbReference type="EMBL" id="KAA9033719.1"/>
    </source>
</evidence>
<evidence type="ECO:0000313" key="6">
    <source>
        <dbReference type="Proteomes" id="UP000326364"/>
    </source>
</evidence>
<dbReference type="EMBL" id="VYQA01000001">
    <property type="protein sequence ID" value="KAA9033719.1"/>
    <property type="molecule type" value="Genomic_DNA"/>
</dbReference>
<evidence type="ECO:0000259" key="1">
    <source>
        <dbReference type="Pfam" id="PF07755"/>
    </source>
</evidence>
<dbReference type="Proteomes" id="UP000325933">
    <property type="component" value="Unassembled WGS sequence"/>
</dbReference>
<sequence length="361" mass="38063">MPDSHRQVRQVFLQTIDHAADAQAPLQSLPQPYLLFLGDTVEEGFAKTAFGLRDWAPDKCTGEYALVGAAVSTGLPAMTPQEAQRAGARSLLIGVANSGGVLADNWLPALVEALEAGLDIVSGLHMRLSESPVLAATAERLGRRLIDVRHPPRDIQVGTGRKRSGKRLLTVGTDCALGKKYTALAVARAFADRGVSTDFRATGQTGIMIAGGGVPMDAVVSDFEAGAAEMLSPDAAPDHWDVIEGQGSLFHPAYAAVSMGLLHGSQPDCIIVCHHPGRTEMLGTPGYALPSVEEVIDLNLRIGSRTNAAIRCAGLSFNTAHLSAEQAHALMEAESQRLGLPVADPIRGGAAFDRLIDRCLA</sequence>
<evidence type="ECO:0000259" key="2">
    <source>
        <dbReference type="Pfam" id="PF17396"/>
    </source>
</evidence>
<protein>
    <submittedName>
        <fullName evidence="4">DUF1611 domain-containing protein</fullName>
    </submittedName>
</protein>
<dbReference type="Proteomes" id="UP000326364">
    <property type="component" value="Unassembled WGS sequence"/>
</dbReference>
<dbReference type="Gene3D" id="3.40.50.300">
    <property type="entry name" value="P-loop containing nucleotide triphosphate hydrolases"/>
    <property type="match status" value="1"/>
</dbReference>
<proteinExistence type="predicted"/>
<dbReference type="InterPro" id="IPR035402">
    <property type="entry name" value="DgcN-like_N"/>
</dbReference>
<accession>A0A5J5IAZ2</accession>
<reference evidence="5 6" key="1">
    <citation type="submission" date="2019-09" db="EMBL/GenBank/DDBJ databases">
        <authorList>
            <person name="Feng G."/>
        </authorList>
    </citation>
    <scope>NUCLEOTIDE SEQUENCE [LARGE SCALE GENOMIC DNA]</scope>
    <source>
        <strain evidence="4 5">KACC 19283</strain>
        <strain evidence="3 6">KACC 19284</strain>
    </source>
</reference>
<dbReference type="EMBL" id="VYQB01000001">
    <property type="protein sequence ID" value="KAA9021357.1"/>
    <property type="molecule type" value="Genomic_DNA"/>
</dbReference>
<evidence type="ECO:0000313" key="3">
    <source>
        <dbReference type="EMBL" id="KAA9021357.1"/>
    </source>
</evidence>
<evidence type="ECO:0000313" key="5">
    <source>
        <dbReference type="Proteomes" id="UP000325933"/>
    </source>
</evidence>
<dbReference type="PANTHER" id="PTHR40690">
    <property type="entry name" value="GLL3100 PROTEIN"/>
    <property type="match status" value="1"/>
</dbReference>
<feature type="domain" description="D-glutamate N-acetyltransferase-like C-terminal" evidence="1">
    <location>
        <begin position="157"/>
        <end position="350"/>
    </location>
</feature>
<dbReference type="Pfam" id="PF17396">
    <property type="entry name" value="DUF1611_N"/>
    <property type="match status" value="1"/>
</dbReference>
<keyword evidence="6" id="KW-1185">Reference proteome</keyword>
<dbReference type="PANTHER" id="PTHR40690:SF1">
    <property type="entry name" value="DUF1611 DOMAIN-CONTAINING PROTEIN"/>
    <property type="match status" value="1"/>
</dbReference>
<dbReference type="Gene3D" id="3.40.50.720">
    <property type="entry name" value="NAD(P)-binding Rossmann-like Domain"/>
    <property type="match status" value="1"/>
</dbReference>
<dbReference type="SUPFAM" id="SSF52540">
    <property type="entry name" value="P-loop containing nucleoside triphosphate hydrolases"/>
    <property type="match status" value="1"/>
</dbReference>
<dbReference type="InterPro" id="IPR011669">
    <property type="entry name" value="DgcN-like"/>
</dbReference>
<dbReference type="InterPro" id="IPR027417">
    <property type="entry name" value="P-loop_NTPase"/>
</dbReference>
<dbReference type="Pfam" id="PF07755">
    <property type="entry name" value="DUF1611"/>
    <property type="match status" value="1"/>
</dbReference>
<dbReference type="RefSeq" id="WP_120253588.1">
    <property type="nucleotide sequence ID" value="NZ_JBNNIY010000003.1"/>
</dbReference>
<name>A0A5J5IAZ2_9SPHN</name>
<gene>
    <name evidence="4" type="ORF">F4U95_01285</name>
    <name evidence="3" type="ORF">F4U96_01285</name>
</gene>
<comment type="caution">
    <text evidence="4">The sequence shown here is derived from an EMBL/GenBank/DDBJ whole genome shotgun (WGS) entry which is preliminary data.</text>
</comment>
<dbReference type="AlphaFoldDB" id="A0A5J5IAZ2"/>
<organism evidence="4 5">
    <name type="scientific">Sphingobium limneticum</name>
    <dbReference type="NCBI Taxonomy" id="1007511"/>
    <lineage>
        <taxon>Bacteria</taxon>
        <taxon>Pseudomonadati</taxon>
        <taxon>Pseudomonadota</taxon>
        <taxon>Alphaproteobacteria</taxon>
        <taxon>Sphingomonadales</taxon>
        <taxon>Sphingomonadaceae</taxon>
        <taxon>Sphingobium</taxon>
    </lineage>
</organism>
<dbReference type="PIRSF" id="PIRSF026760">
    <property type="entry name" value="UCP026760"/>
    <property type="match status" value="1"/>
</dbReference>
<feature type="domain" description="D-glutamate N-acetyltransferase-like N-terminal" evidence="2">
    <location>
        <begin position="70"/>
        <end position="151"/>
    </location>
</feature>
<dbReference type="InterPro" id="IPR035086">
    <property type="entry name" value="DgcN-like_C"/>
</dbReference>